<evidence type="ECO:0000313" key="2">
    <source>
        <dbReference type="EMBL" id="EDV96053.1"/>
    </source>
</evidence>
<dbReference type="Pfam" id="PF16039">
    <property type="entry name" value="DUF4791"/>
    <property type="match status" value="1"/>
</dbReference>
<dbReference type="InParanoid" id="B4J2R2"/>
<name>B4J2R2_DROGR</name>
<evidence type="ECO:0000256" key="1">
    <source>
        <dbReference type="SAM" id="Phobius"/>
    </source>
</evidence>
<gene>
    <name evidence="2" type="primary">Dgri\GH16031</name>
    <name evidence="2" type="ORF">Dgri_GH16031</name>
</gene>
<dbReference type="FunCoup" id="B4J2R2">
    <property type="interactions" value="4"/>
</dbReference>
<dbReference type="PhylomeDB" id="B4J2R2"/>
<feature type="transmembrane region" description="Helical" evidence="1">
    <location>
        <begin position="86"/>
        <end position="103"/>
    </location>
</feature>
<feature type="transmembrane region" description="Helical" evidence="1">
    <location>
        <begin position="5"/>
        <end position="23"/>
    </location>
</feature>
<dbReference type="OrthoDB" id="7762401at2759"/>
<dbReference type="AlphaFoldDB" id="B4J2R2"/>
<keyword evidence="1" id="KW-0472">Membrane</keyword>
<dbReference type="HOGENOM" id="CLU_1422856_0_0_1"/>
<keyword evidence="1" id="KW-0812">Transmembrane</keyword>
<protein>
    <submittedName>
        <fullName evidence="2">GH16031</fullName>
    </submittedName>
</protein>
<dbReference type="Proteomes" id="UP000001070">
    <property type="component" value="Unassembled WGS sequence"/>
</dbReference>
<dbReference type="InterPro" id="IPR032007">
    <property type="entry name" value="DUF4791"/>
</dbReference>
<proteinExistence type="predicted"/>
<dbReference type="OMA" id="MYSLTPA"/>
<dbReference type="KEGG" id="dgr:6557051"/>
<organism evidence="3">
    <name type="scientific">Drosophila grimshawi</name>
    <name type="common">Hawaiian fruit fly</name>
    <name type="synonym">Idiomyia grimshawi</name>
    <dbReference type="NCBI Taxonomy" id="7222"/>
    <lineage>
        <taxon>Eukaryota</taxon>
        <taxon>Metazoa</taxon>
        <taxon>Ecdysozoa</taxon>
        <taxon>Arthropoda</taxon>
        <taxon>Hexapoda</taxon>
        <taxon>Insecta</taxon>
        <taxon>Pterygota</taxon>
        <taxon>Neoptera</taxon>
        <taxon>Endopterygota</taxon>
        <taxon>Diptera</taxon>
        <taxon>Brachycera</taxon>
        <taxon>Muscomorpha</taxon>
        <taxon>Ephydroidea</taxon>
        <taxon>Drosophilidae</taxon>
        <taxon>Drosophila</taxon>
        <taxon>Hawaiian Drosophila</taxon>
    </lineage>
</organism>
<feature type="transmembrane region" description="Helical" evidence="1">
    <location>
        <begin position="29"/>
        <end position="46"/>
    </location>
</feature>
<feature type="transmembrane region" description="Helical" evidence="1">
    <location>
        <begin position="58"/>
        <end position="74"/>
    </location>
</feature>
<evidence type="ECO:0000313" key="3">
    <source>
        <dbReference type="Proteomes" id="UP000001070"/>
    </source>
</evidence>
<keyword evidence="1" id="KW-1133">Transmembrane helix</keyword>
<keyword evidence="3" id="KW-1185">Reference proteome</keyword>
<dbReference type="STRING" id="7222.B4J2R2"/>
<sequence length="188" mass="20183">MFAEAVSYLVLVGASFYGLYALTPADQPYGYLAAAFCFIHGLISLVRTIQGSEDCARSYFVSMAIVEVLPLPLANIEFYRQTSQCGLAFIHGISLILLLYDVMGSLGDDGDRATDTVKDLTLVGNIISGTYLGIQEEKYFHVGAAASAGIARFGSHLVGYFLPSAESHVDTLSRAAIIGLMTYSLTSK</sequence>
<reference evidence="2 3" key="1">
    <citation type="journal article" date="2007" name="Nature">
        <title>Evolution of genes and genomes on the Drosophila phylogeny.</title>
        <authorList>
            <consortium name="Drosophila 12 Genomes Consortium"/>
            <person name="Clark A.G."/>
            <person name="Eisen M.B."/>
            <person name="Smith D.R."/>
            <person name="Bergman C.M."/>
            <person name="Oliver B."/>
            <person name="Markow T.A."/>
            <person name="Kaufman T.C."/>
            <person name="Kellis M."/>
            <person name="Gelbart W."/>
            <person name="Iyer V.N."/>
            <person name="Pollard D.A."/>
            <person name="Sackton T.B."/>
            <person name="Larracuente A.M."/>
            <person name="Singh N.D."/>
            <person name="Abad J.P."/>
            <person name="Abt D.N."/>
            <person name="Adryan B."/>
            <person name="Aguade M."/>
            <person name="Akashi H."/>
            <person name="Anderson W.W."/>
            <person name="Aquadro C.F."/>
            <person name="Ardell D.H."/>
            <person name="Arguello R."/>
            <person name="Artieri C.G."/>
            <person name="Barbash D.A."/>
            <person name="Barker D."/>
            <person name="Barsanti P."/>
            <person name="Batterham P."/>
            <person name="Batzoglou S."/>
            <person name="Begun D."/>
            <person name="Bhutkar A."/>
            <person name="Blanco E."/>
            <person name="Bosak S.A."/>
            <person name="Bradley R.K."/>
            <person name="Brand A.D."/>
            <person name="Brent M.R."/>
            <person name="Brooks A.N."/>
            <person name="Brown R.H."/>
            <person name="Butlin R.K."/>
            <person name="Caggese C."/>
            <person name="Calvi B.R."/>
            <person name="Bernardo de Carvalho A."/>
            <person name="Caspi A."/>
            <person name="Castrezana S."/>
            <person name="Celniker S.E."/>
            <person name="Chang J.L."/>
            <person name="Chapple C."/>
            <person name="Chatterji S."/>
            <person name="Chinwalla A."/>
            <person name="Civetta A."/>
            <person name="Clifton S.W."/>
            <person name="Comeron J.M."/>
            <person name="Costello J.C."/>
            <person name="Coyne J.A."/>
            <person name="Daub J."/>
            <person name="David R.G."/>
            <person name="Delcher A.L."/>
            <person name="Delehaunty K."/>
            <person name="Do C.B."/>
            <person name="Ebling H."/>
            <person name="Edwards K."/>
            <person name="Eickbush T."/>
            <person name="Evans J.D."/>
            <person name="Filipski A."/>
            <person name="Findeiss S."/>
            <person name="Freyhult E."/>
            <person name="Fulton L."/>
            <person name="Fulton R."/>
            <person name="Garcia A.C."/>
            <person name="Gardiner A."/>
            <person name="Garfield D.A."/>
            <person name="Garvin B.E."/>
            <person name="Gibson G."/>
            <person name="Gilbert D."/>
            <person name="Gnerre S."/>
            <person name="Godfrey J."/>
            <person name="Good R."/>
            <person name="Gotea V."/>
            <person name="Gravely B."/>
            <person name="Greenberg A.J."/>
            <person name="Griffiths-Jones S."/>
            <person name="Gross S."/>
            <person name="Guigo R."/>
            <person name="Gustafson E.A."/>
            <person name="Haerty W."/>
            <person name="Hahn M.W."/>
            <person name="Halligan D.L."/>
            <person name="Halpern A.L."/>
            <person name="Halter G.M."/>
            <person name="Han M.V."/>
            <person name="Heger A."/>
            <person name="Hillier L."/>
            <person name="Hinrichs A.S."/>
            <person name="Holmes I."/>
            <person name="Hoskins R.A."/>
            <person name="Hubisz M.J."/>
            <person name="Hultmark D."/>
            <person name="Huntley M.A."/>
            <person name="Jaffe D.B."/>
            <person name="Jagadeeshan S."/>
            <person name="Jeck W.R."/>
            <person name="Johnson J."/>
            <person name="Jones C.D."/>
            <person name="Jordan W.C."/>
            <person name="Karpen G.H."/>
            <person name="Kataoka E."/>
            <person name="Keightley P.D."/>
            <person name="Kheradpour P."/>
            <person name="Kirkness E.F."/>
            <person name="Koerich L.B."/>
            <person name="Kristiansen K."/>
            <person name="Kudrna D."/>
            <person name="Kulathinal R.J."/>
            <person name="Kumar S."/>
            <person name="Kwok R."/>
            <person name="Lander E."/>
            <person name="Langley C.H."/>
            <person name="Lapoint R."/>
            <person name="Lazzaro B.P."/>
            <person name="Lee S.J."/>
            <person name="Levesque L."/>
            <person name="Li R."/>
            <person name="Lin C.F."/>
            <person name="Lin M.F."/>
            <person name="Lindblad-Toh K."/>
            <person name="Llopart A."/>
            <person name="Long M."/>
            <person name="Low L."/>
            <person name="Lozovsky E."/>
            <person name="Lu J."/>
            <person name="Luo M."/>
            <person name="Machado C.A."/>
            <person name="Makalowski W."/>
            <person name="Marzo M."/>
            <person name="Matsuda M."/>
            <person name="Matzkin L."/>
            <person name="McAllister B."/>
            <person name="McBride C.S."/>
            <person name="McKernan B."/>
            <person name="McKernan K."/>
            <person name="Mendez-Lago M."/>
            <person name="Minx P."/>
            <person name="Mollenhauer M.U."/>
            <person name="Montooth K."/>
            <person name="Mount S.M."/>
            <person name="Mu X."/>
            <person name="Myers E."/>
            <person name="Negre B."/>
            <person name="Newfeld S."/>
            <person name="Nielsen R."/>
            <person name="Noor M.A."/>
            <person name="O'Grady P."/>
            <person name="Pachter L."/>
            <person name="Papaceit M."/>
            <person name="Parisi M.J."/>
            <person name="Parisi M."/>
            <person name="Parts L."/>
            <person name="Pedersen J.S."/>
            <person name="Pesole G."/>
            <person name="Phillippy A.M."/>
            <person name="Ponting C.P."/>
            <person name="Pop M."/>
            <person name="Porcelli D."/>
            <person name="Powell J.R."/>
            <person name="Prohaska S."/>
            <person name="Pruitt K."/>
            <person name="Puig M."/>
            <person name="Quesneville H."/>
            <person name="Ram K.R."/>
            <person name="Rand D."/>
            <person name="Rasmussen M.D."/>
            <person name="Reed L.K."/>
            <person name="Reenan R."/>
            <person name="Reily A."/>
            <person name="Remington K.A."/>
            <person name="Rieger T.T."/>
            <person name="Ritchie M.G."/>
            <person name="Robin C."/>
            <person name="Rogers Y.H."/>
            <person name="Rohde C."/>
            <person name="Rozas J."/>
            <person name="Rubenfield M.J."/>
            <person name="Ruiz A."/>
            <person name="Russo S."/>
            <person name="Salzberg S.L."/>
            <person name="Sanchez-Gracia A."/>
            <person name="Saranga D.J."/>
            <person name="Sato H."/>
            <person name="Schaeffer S.W."/>
            <person name="Schatz M.C."/>
            <person name="Schlenke T."/>
            <person name="Schwartz R."/>
            <person name="Segarra C."/>
            <person name="Singh R.S."/>
            <person name="Sirot L."/>
            <person name="Sirota M."/>
            <person name="Sisneros N.B."/>
            <person name="Smith C.D."/>
            <person name="Smith T.F."/>
            <person name="Spieth J."/>
            <person name="Stage D.E."/>
            <person name="Stark A."/>
            <person name="Stephan W."/>
            <person name="Strausberg R.L."/>
            <person name="Strempel S."/>
            <person name="Sturgill D."/>
            <person name="Sutton G."/>
            <person name="Sutton G.G."/>
            <person name="Tao W."/>
            <person name="Teichmann S."/>
            <person name="Tobari Y.N."/>
            <person name="Tomimura Y."/>
            <person name="Tsolas J.M."/>
            <person name="Valente V.L."/>
            <person name="Venter E."/>
            <person name="Venter J.C."/>
            <person name="Vicario S."/>
            <person name="Vieira F.G."/>
            <person name="Vilella A.J."/>
            <person name="Villasante A."/>
            <person name="Walenz B."/>
            <person name="Wang J."/>
            <person name="Wasserman M."/>
            <person name="Watts T."/>
            <person name="Wilson D."/>
            <person name="Wilson R.K."/>
            <person name="Wing R.A."/>
            <person name="Wolfner M.F."/>
            <person name="Wong A."/>
            <person name="Wong G.K."/>
            <person name="Wu C.I."/>
            <person name="Wu G."/>
            <person name="Yamamoto D."/>
            <person name="Yang H.P."/>
            <person name="Yang S.P."/>
            <person name="Yorke J.A."/>
            <person name="Yoshida K."/>
            <person name="Zdobnov E."/>
            <person name="Zhang P."/>
            <person name="Zhang Y."/>
            <person name="Zimin A.V."/>
            <person name="Baldwin J."/>
            <person name="Abdouelleil A."/>
            <person name="Abdulkadir J."/>
            <person name="Abebe A."/>
            <person name="Abera B."/>
            <person name="Abreu J."/>
            <person name="Acer S.C."/>
            <person name="Aftuck L."/>
            <person name="Alexander A."/>
            <person name="An P."/>
            <person name="Anderson E."/>
            <person name="Anderson S."/>
            <person name="Arachi H."/>
            <person name="Azer M."/>
            <person name="Bachantsang P."/>
            <person name="Barry A."/>
            <person name="Bayul T."/>
            <person name="Berlin A."/>
            <person name="Bessette D."/>
            <person name="Bloom T."/>
            <person name="Blye J."/>
            <person name="Boguslavskiy L."/>
            <person name="Bonnet C."/>
            <person name="Boukhgalter B."/>
            <person name="Bourzgui I."/>
            <person name="Brown A."/>
            <person name="Cahill P."/>
            <person name="Channer S."/>
            <person name="Cheshatsang Y."/>
            <person name="Chuda L."/>
            <person name="Citroen M."/>
            <person name="Collymore A."/>
            <person name="Cooke P."/>
            <person name="Costello M."/>
            <person name="D'Aco K."/>
            <person name="Daza R."/>
            <person name="De Haan G."/>
            <person name="DeGray S."/>
            <person name="DeMaso C."/>
            <person name="Dhargay N."/>
            <person name="Dooley K."/>
            <person name="Dooley E."/>
            <person name="Doricent M."/>
            <person name="Dorje P."/>
            <person name="Dorjee K."/>
            <person name="Dupes A."/>
            <person name="Elong R."/>
            <person name="Falk J."/>
            <person name="Farina A."/>
            <person name="Faro S."/>
            <person name="Ferguson D."/>
            <person name="Fisher S."/>
            <person name="Foley C.D."/>
            <person name="Franke A."/>
            <person name="Friedrich D."/>
            <person name="Gadbois L."/>
            <person name="Gearin G."/>
            <person name="Gearin C.R."/>
            <person name="Giannoukos G."/>
            <person name="Goode T."/>
            <person name="Graham J."/>
            <person name="Grandbois E."/>
            <person name="Grewal S."/>
            <person name="Gyaltsen K."/>
            <person name="Hafez N."/>
            <person name="Hagos B."/>
            <person name="Hall J."/>
            <person name="Henson C."/>
            <person name="Hollinger A."/>
            <person name="Honan T."/>
            <person name="Huard M.D."/>
            <person name="Hughes L."/>
            <person name="Hurhula B."/>
            <person name="Husby M.E."/>
            <person name="Kamat A."/>
            <person name="Kanga B."/>
            <person name="Kashin S."/>
            <person name="Khazanovich D."/>
            <person name="Kisner P."/>
            <person name="Lance K."/>
            <person name="Lara M."/>
            <person name="Lee W."/>
            <person name="Lennon N."/>
            <person name="Letendre F."/>
            <person name="LeVine R."/>
            <person name="Lipovsky A."/>
            <person name="Liu X."/>
            <person name="Liu J."/>
            <person name="Liu S."/>
            <person name="Lokyitsang T."/>
            <person name="Lokyitsang Y."/>
            <person name="Lubonja R."/>
            <person name="Lui A."/>
            <person name="MacDonald P."/>
            <person name="Magnisalis V."/>
            <person name="Maru K."/>
            <person name="Matthews C."/>
            <person name="McCusker W."/>
            <person name="McDonough S."/>
            <person name="Mehta T."/>
            <person name="Meldrim J."/>
            <person name="Meneus L."/>
            <person name="Mihai O."/>
            <person name="Mihalev A."/>
            <person name="Mihova T."/>
            <person name="Mittelman R."/>
            <person name="Mlenga V."/>
            <person name="Montmayeur A."/>
            <person name="Mulrain L."/>
            <person name="Navidi A."/>
            <person name="Naylor J."/>
            <person name="Negash T."/>
            <person name="Nguyen T."/>
            <person name="Nguyen N."/>
            <person name="Nicol R."/>
            <person name="Norbu C."/>
            <person name="Norbu N."/>
            <person name="Novod N."/>
            <person name="O'Neill B."/>
            <person name="Osman S."/>
            <person name="Markiewicz E."/>
            <person name="Oyono O.L."/>
            <person name="Patti C."/>
            <person name="Phunkhang P."/>
            <person name="Pierre F."/>
            <person name="Priest M."/>
            <person name="Raghuraman S."/>
            <person name="Rege F."/>
            <person name="Reyes R."/>
            <person name="Rise C."/>
            <person name="Rogov P."/>
            <person name="Ross K."/>
            <person name="Ryan E."/>
            <person name="Settipalli S."/>
            <person name="Shea T."/>
            <person name="Sherpa N."/>
            <person name="Shi L."/>
            <person name="Shih D."/>
            <person name="Sparrow T."/>
            <person name="Spaulding J."/>
            <person name="Stalker J."/>
            <person name="Stange-Thomann N."/>
            <person name="Stavropoulos S."/>
            <person name="Stone C."/>
            <person name="Strader C."/>
            <person name="Tesfaye S."/>
            <person name="Thomson T."/>
            <person name="Thoulutsang Y."/>
            <person name="Thoulutsang D."/>
            <person name="Topham K."/>
            <person name="Topping I."/>
            <person name="Tsamla T."/>
            <person name="Vassiliev H."/>
            <person name="Vo A."/>
            <person name="Wangchuk T."/>
            <person name="Wangdi T."/>
            <person name="Weiand M."/>
            <person name="Wilkinson J."/>
            <person name="Wilson A."/>
            <person name="Yadav S."/>
            <person name="Young G."/>
            <person name="Yu Q."/>
            <person name="Zembek L."/>
            <person name="Zhong D."/>
            <person name="Zimmer A."/>
            <person name="Zwirko Z."/>
            <person name="Jaffe D.B."/>
            <person name="Alvarez P."/>
            <person name="Brockman W."/>
            <person name="Butler J."/>
            <person name="Chin C."/>
            <person name="Gnerre S."/>
            <person name="Grabherr M."/>
            <person name="Kleber M."/>
            <person name="Mauceli E."/>
            <person name="MacCallum I."/>
        </authorList>
    </citation>
    <scope>NUCLEOTIDE SEQUENCE [LARGE SCALE GENOMIC DNA]</scope>
    <source>
        <strain evidence="3">Tucson 15287-2541.00</strain>
    </source>
</reference>
<accession>B4J2R2</accession>
<dbReference type="EMBL" id="CH916366">
    <property type="protein sequence ID" value="EDV96053.1"/>
    <property type="molecule type" value="Genomic_DNA"/>
</dbReference>
<dbReference type="eggNOG" id="ENOG502TBI5">
    <property type="taxonomic scope" value="Eukaryota"/>
</dbReference>